<dbReference type="AlphaFoldDB" id="E8LYR6"/>
<dbReference type="eggNOG" id="ENOG5032Y0M">
    <property type="taxonomic scope" value="Bacteria"/>
</dbReference>
<keyword evidence="2" id="KW-1185">Reference proteome</keyword>
<dbReference type="STRING" id="945543.VIBR0546_02549"/>
<organism evidence="1 2">
    <name type="scientific">Vibrio brasiliensis LMG 20546</name>
    <dbReference type="NCBI Taxonomy" id="945543"/>
    <lineage>
        <taxon>Bacteria</taxon>
        <taxon>Pseudomonadati</taxon>
        <taxon>Pseudomonadota</taxon>
        <taxon>Gammaproteobacteria</taxon>
        <taxon>Vibrionales</taxon>
        <taxon>Vibrionaceae</taxon>
        <taxon>Vibrio</taxon>
        <taxon>Vibrio oreintalis group</taxon>
    </lineage>
</organism>
<sequence length="157" mass="17540">MSKKKLKKNSGRFVGVPYPLVQSKAYTELSPLSKALLLELAAQYNARNNGYLSMTREDLKARSFKSPGSNQKAIEALIDAGIITKTIQGGIANGKKHASLYGINWQPSDERSDRPFQYSLDEGIAKYRSMVLDSEKISVLKPRKQNQRPDLRLVKAV</sequence>
<dbReference type="OrthoDB" id="8910510at2"/>
<dbReference type="RefSeq" id="WP_006880988.1">
    <property type="nucleotide sequence ID" value="NZ_AEVS01000092.1"/>
</dbReference>
<reference evidence="1 2" key="1">
    <citation type="journal article" date="2012" name="Int. J. Syst. Evol. Microbiol.">
        <title>Vibrio caribbeanicus sp. nov., isolated from the marine sponge Scleritoderma cyanea.</title>
        <authorList>
            <person name="Hoffmann M."/>
            <person name="Monday S.R."/>
            <person name="Allard M.W."/>
            <person name="Strain E.A."/>
            <person name="Whittaker P."/>
            <person name="Naum M."/>
            <person name="McCarthy P.J."/>
            <person name="Lopez J.V."/>
            <person name="Fischer M."/>
            <person name="Brown E.W."/>
        </authorList>
    </citation>
    <scope>NUCLEOTIDE SEQUENCE [LARGE SCALE GENOMIC DNA]</scope>
    <source>
        <strain evidence="1 2">LMG 20546</strain>
    </source>
</reference>
<dbReference type="EMBL" id="AEVS01000092">
    <property type="protein sequence ID" value="EGA64180.1"/>
    <property type="molecule type" value="Genomic_DNA"/>
</dbReference>
<protein>
    <submittedName>
        <fullName evidence="1">Uncharacterized protein</fullName>
    </submittedName>
</protein>
<name>E8LYR6_9VIBR</name>
<proteinExistence type="predicted"/>
<evidence type="ECO:0000313" key="2">
    <source>
        <dbReference type="Proteomes" id="UP000004371"/>
    </source>
</evidence>
<gene>
    <name evidence="1" type="ORF">VIBR0546_02549</name>
</gene>
<dbReference type="Proteomes" id="UP000004371">
    <property type="component" value="Unassembled WGS sequence"/>
</dbReference>
<accession>E8LYR6</accession>
<evidence type="ECO:0000313" key="1">
    <source>
        <dbReference type="EMBL" id="EGA64180.1"/>
    </source>
</evidence>
<comment type="caution">
    <text evidence="1">The sequence shown here is derived from an EMBL/GenBank/DDBJ whole genome shotgun (WGS) entry which is preliminary data.</text>
</comment>